<keyword evidence="1" id="KW-0812">Transmembrane</keyword>
<evidence type="ECO:0000313" key="2">
    <source>
        <dbReference type="EMBL" id="CAL1287343.1"/>
    </source>
</evidence>
<reference evidence="2 3" key="1">
    <citation type="submission" date="2024-04" db="EMBL/GenBank/DDBJ databases">
        <authorList>
            <person name="Rising A."/>
            <person name="Reimegard J."/>
            <person name="Sonavane S."/>
            <person name="Akerstrom W."/>
            <person name="Nylinder S."/>
            <person name="Hedman E."/>
            <person name="Kallberg Y."/>
        </authorList>
    </citation>
    <scope>NUCLEOTIDE SEQUENCE [LARGE SCALE GENOMIC DNA]</scope>
</reference>
<dbReference type="Proteomes" id="UP001497382">
    <property type="component" value="Unassembled WGS sequence"/>
</dbReference>
<keyword evidence="1" id="KW-0472">Membrane</keyword>
<keyword evidence="3" id="KW-1185">Reference proteome</keyword>
<keyword evidence="1" id="KW-1133">Transmembrane helix</keyword>
<protein>
    <submittedName>
        <fullName evidence="2">Uncharacterized protein</fullName>
    </submittedName>
</protein>
<comment type="caution">
    <text evidence="2">The sequence shown here is derived from an EMBL/GenBank/DDBJ whole genome shotgun (WGS) entry which is preliminary data.</text>
</comment>
<sequence length="52" mass="5871">MSVLLNAAENKWKACMIVGGCAVVGISAYTFYSYYQNKRRMIDEGFEDISIL</sequence>
<name>A0AAV2AWW4_9ARAC</name>
<feature type="transmembrane region" description="Helical" evidence="1">
    <location>
        <begin position="12"/>
        <end position="32"/>
    </location>
</feature>
<organism evidence="2 3">
    <name type="scientific">Larinioides sclopetarius</name>
    <dbReference type="NCBI Taxonomy" id="280406"/>
    <lineage>
        <taxon>Eukaryota</taxon>
        <taxon>Metazoa</taxon>
        <taxon>Ecdysozoa</taxon>
        <taxon>Arthropoda</taxon>
        <taxon>Chelicerata</taxon>
        <taxon>Arachnida</taxon>
        <taxon>Araneae</taxon>
        <taxon>Araneomorphae</taxon>
        <taxon>Entelegynae</taxon>
        <taxon>Araneoidea</taxon>
        <taxon>Araneidae</taxon>
        <taxon>Larinioides</taxon>
    </lineage>
</organism>
<dbReference type="EMBL" id="CAXIEN010000216">
    <property type="protein sequence ID" value="CAL1287343.1"/>
    <property type="molecule type" value="Genomic_DNA"/>
</dbReference>
<evidence type="ECO:0000313" key="3">
    <source>
        <dbReference type="Proteomes" id="UP001497382"/>
    </source>
</evidence>
<evidence type="ECO:0000256" key="1">
    <source>
        <dbReference type="SAM" id="Phobius"/>
    </source>
</evidence>
<gene>
    <name evidence="2" type="ORF">LARSCL_LOCUS14772</name>
</gene>
<accession>A0AAV2AWW4</accession>
<proteinExistence type="predicted"/>
<dbReference type="AlphaFoldDB" id="A0AAV2AWW4"/>